<keyword evidence="2" id="KW-1185">Reference proteome</keyword>
<name>A0ACA9RHI5_9GLOM</name>
<sequence length="41" mass="4876">TRQFGVTDQPKAVNSHNYRRKSFFGKADTYHNDDNPNRHQK</sequence>
<dbReference type="EMBL" id="CAJVQC010054308">
    <property type="protein sequence ID" value="CAG8794035.1"/>
    <property type="molecule type" value="Genomic_DNA"/>
</dbReference>
<protein>
    <submittedName>
        <fullName evidence="1">27569_t:CDS:1</fullName>
    </submittedName>
</protein>
<gene>
    <name evidence="1" type="ORF">RPERSI_LOCUS19679</name>
</gene>
<accession>A0ACA9RHI5</accession>
<comment type="caution">
    <text evidence="1">The sequence shown here is derived from an EMBL/GenBank/DDBJ whole genome shotgun (WGS) entry which is preliminary data.</text>
</comment>
<proteinExistence type="predicted"/>
<organism evidence="1 2">
    <name type="scientific">Racocetra persica</name>
    <dbReference type="NCBI Taxonomy" id="160502"/>
    <lineage>
        <taxon>Eukaryota</taxon>
        <taxon>Fungi</taxon>
        <taxon>Fungi incertae sedis</taxon>
        <taxon>Mucoromycota</taxon>
        <taxon>Glomeromycotina</taxon>
        <taxon>Glomeromycetes</taxon>
        <taxon>Diversisporales</taxon>
        <taxon>Gigasporaceae</taxon>
        <taxon>Racocetra</taxon>
    </lineage>
</organism>
<evidence type="ECO:0000313" key="1">
    <source>
        <dbReference type="EMBL" id="CAG8794035.1"/>
    </source>
</evidence>
<feature type="non-terminal residue" evidence="1">
    <location>
        <position position="1"/>
    </location>
</feature>
<evidence type="ECO:0000313" key="2">
    <source>
        <dbReference type="Proteomes" id="UP000789920"/>
    </source>
</evidence>
<dbReference type="Proteomes" id="UP000789920">
    <property type="component" value="Unassembled WGS sequence"/>
</dbReference>
<reference evidence="1" key="1">
    <citation type="submission" date="2021-06" db="EMBL/GenBank/DDBJ databases">
        <authorList>
            <person name="Kallberg Y."/>
            <person name="Tangrot J."/>
            <person name="Rosling A."/>
        </authorList>
    </citation>
    <scope>NUCLEOTIDE SEQUENCE</scope>
    <source>
        <strain evidence="1">MA461A</strain>
    </source>
</reference>